<evidence type="ECO:0000259" key="14">
    <source>
        <dbReference type="Pfam" id="PF00593"/>
    </source>
</evidence>
<dbReference type="InterPro" id="IPR012910">
    <property type="entry name" value="Plug_dom"/>
</dbReference>
<dbReference type="Gene3D" id="2.40.170.20">
    <property type="entry name" value="TonB-dependent receptor, beta-barrel domain"/>
    <property type="match status" value="1"/>
</dbReference>
<feature type="domain" description="TonB-dependent receptor-like beta-barrel" evidence="14">
    <location>
        <begin position="253"/>
        <end position="645"/>
    </location>
</feature>
<evidence type="ECO:0000256" key="11">
    <source>
        <dbReference type="RuleBase" id="RU003357"/>
    </source>
</evidence>
<evidence type="ECO:0000256" key="9">
    <source>
        <dbReference type="ARBA" id="ARBA00023237"/>
    </source>
</evidence>
<proteinExistence type="inferred from homology"/>
<dbReference type="EMBL" id="QZKU01000085">
    <property type="protein sequence ID" value="RJP19760.1"/>
    <property type="molecule type" value="Genomic_DNA"/>
</dbReference>
<feature type="compositionally biased region" description="Acidic residues" evidence="12">
    <location>
        <begin position="41"/>
        <end position="50"/>
    </location>
</feature>
<reference evidence="16 17" key="1">
    <citation type="journal article" date="2017" name="ISME J.">
        <title>Energy and carbon metabolisms in a deep terrestrial subsurface fluid microbial community.</title>
        <authorList>
            <person name="Momper L."/>
            <person name="Jungbluth S.P."/>
            <person name="Lee M.D."/>
            <person name="Amend J.P."/>
        </authorList>
    </citation>
    <scope>NUCLEOTIDE SEQUENCE [LARGE SCALE GENOMIC DNA]</scope>
    <source>
        <strain evidence="16">SURF_5</strain>
    </source>
</reference>
<dbReference type="GO" id="GO:0015889">
    <property type="term" value="P:cobalamin transport"/>
    <property type="evidence" value="ECO:0007669"/>
    <property type="project" value="TreeGrafter"/>
</dbReference>
<keyword evidence="7 11" id="KW-0798">TonB box</keyword>
<name>A0A3A4NRR0_ABYX5</name>
<keyword evidence="8 10" id="KW-0472">Membrane</keyword>
<dbReference type="InterPro" id="IPR000531">
    <property type="entry name" value="Beta-barrel_TonB"/>
</dbReference>
<dbReference type="Pfam" id="PF07715">
    <property type="entry name" value="Plug"/>
    <property type="match status" value="1"/>
</dbReference>
<feature type="domain" description="TonB-dependent receptor plug" evidence="15">
    <location>
        <begin position="75"/>
        <end position="183"/>
    </location>
</feature>
<keyword evidence="9 10" id="KW-0998">Cell outer membrane</keyword>
<dbReference type="InterPro" id="IPR039426">
    <property type="entry name" value="TonB-dep_rcpt-like"/>
</dbReference>
<dbReference type="Pfam" id="PF00593">
    <property type="entry name" value="TonB_dep_Rec_b-barrel"/>
    <property type="match status" value="1"/>
</dbReference>
<dbReference type="PROSITE" id="PS52016">
    <property type="entry name" value="TONB_DEPENDENT_REC_3"/>
    <property type="match status" value="1"/>
</dbReference>
<dbReference type="GO" id="GO:0009279">
    <property type="term" value="C:cell outer membrane"/>
    <property type="evidence" value="ECO:0007669"/>
    <property type="project" value="UniProtKB-SubCell"/>
</dbReference>
<evidence type="ECO:0000256" key="3">
    <source>
        <dbReference type="ARBA" id="ARBA00022452"/>
    </source>
</evidence>
<keyword evidence="6" id="KW-0406">Ion transport</keyword>
<dbReference type="Proteomes" id="UP000265882">
    <property type="component" value="Unassembled WGS sequence"/>
</dbReference>
<protein>
    <submittedName>
        <fullName evidence="16">TonB-dependent receptor</fullName>
    </submittedName>
</protein>
<evidence type="ECO:0000256" key="7">
    <source>
        <dbReference type="ARBA" id="ARBA00023077"/>
    </source>
</evidence>
<dbReference type="PANTHER" id="PTHR30069:SF53">
    <property type="entry name" value="COLICIN I RECEPTOR-RELATED"/>
    <property type="match status" value="1"/>
</dbReference>
<keyword evidence="3 10" id="KW-1134">Transmembrane beta strand</keyword>
<evidence type="ECO:0000256" key="12">
    <source>
        <dbReference type="SAM" id="MobiDB-lite"/>
    </source>
</evidence>
<dbReference type="InterPro" id="IPR036942">
    <property type="entry name" value="Beta-barrel_TonB_sf"/>
</dbReference>
<keyword evidence="2 10" id="KW-0813">Transport</keyword>
<evidence type="ECO:0000256" key="5">
    <source>
        <dbReference type="ARBA" id="ARBA00022729"/>
    </source>
</evidence>
<dbReference type="SUPFAM" id="SSF56935">
    <property type="entry name" value="Porins"/>
    <property type="match status" value="1"/>
</dbReference>
<evidence type="ECO:0000256" key="6">
    <source>
        <dbReference type="ARBA" id="ARBA00023065"/>
    </source>
</evidence>
<evidence type="ECO:0000256" key="10">
    <source>
        <dbReference type="PROSITE-ProRule" id="PRU01360"/>
    </source>
</evidence>
<feature type="signal peptide" evidence="13">
    <location>
        <begin position="1"/>
        <end position="22"/>
    </location>
</feature>
<accession>A0A3A4NRR0</accession>
<sequence length="671" mass="74567">MRAVITFLFLATIVFTSSSLFAEPADKSSGESQWTTISETEPVEPSEDQAELPSRQEPETLEPVVVTATRMETPIREVAASITVISEEEIVREQKIVVLDVLRGEPGLDIVQTGGPGGQASAFIRGAKSDHTLVLIDGIEMNDPSSPVRAFNFADLTTENIERIEVLRGPQSTLYGSDAIGGVINIITKKGSGKPRFYVSGEYGSYETFHETAGVSGGTDLVNYSLGISRLDTDGISAADEDDGNGEEDAYENTSVSTRVGWTPANILGLDFILRYYDTEVELDGFDPVTFRFADDPNSTEDTEALFLRAQARTFFFDSFWEQTLGVSFTDYRRRLRDDFDSAHPVDRSRSSYDGDLLKFDWQHNLALHDTNTLTVGVETEEESLKFHTFFDSGGFIMEDVFDEKSVRTTGYFLQDQIKLWDRFFTTLGIRLDDHEEFGSEVTYRIASAYLIPEFGTKLKATYGTGFKAPTLYQLFGAADPFFGPVGNPNLDPETSEGWDAGFEQEVLDGRITFGATYFRNEFDDLIDFLFGSGYVNIDEAEAEGVEVFAAVQPCEKLLVRANYTRTETEDKSTGEDLLRRPENKAGLDTTYRFLEKGIVNLGIIYVGDRLDVGNEDLGGYTLVNLAASYDISENVRVFGRIENLFDRDYHEVSNYGTAGVSAHAGLKLLF</sequence>
<evidence type="ECO:0000313" key="17">
    <source>
        <dbReference type="Proteomes" id="UP000265882"/>
    </source>
</evidence>
<dbReference type="AlphaFoldDB" id="A0A3A4NRR0"/>
<dbReference type="Gene3D" id="2.170.130.10">
    <property type="entry name" value="TonB-dependent receptor, plug domain"/>
    <property type="match status" value="1"/>
</dbReference>
<evidence type="ECO:0000256" key="2">
    <source>
        <dbReference type="ARBA" id="ARBA00022448"/>
    </source>
</evidence>
<organism evidence="16 17">
    <name type="scientific">Abyssobacteria bacterium (strain SURF_5)</name>
    <dbReference type="NCBI Taxonomy" id="2093360"/>
    <lineage>
        <taxon>Bacteria</taxon>
        <taxon>Pseudomonadati</taxon>
        <taxon>Candidatus Hydrogenedentota</taxon>
        <taxon>Candidatus Abyssobacteria</taxon>
    </lineage>
</organism>
<evidence type="ECO:0000256" key="1">
    <source>
        <dbReference type="ARBA" id="ARBA00004571"/>
    </source>
</evidence>
<evidence type="ECO:0000313" key="16">
    <source>
        <dbReference type="EMBL" id="RJP19760.1"/>
    </source>
</evidence>
<comment type="caution">
    <text evidence="16">The sequence shown here is derived from an EMBL/GenBank/DDBJ whole genome shotgun (WGS) entry which is preliminary data.</text>
</comment>
<dbReference type="PANTHER" id="PTHR30069">
    <property type="entry name" value="TONB-DEPENDENT OUTER MEMBRANE RECEPTOR"/>
    <property type="match status" value="1"/>
</dbReference>
<dbReference type="CDD" id="cd01347">
    <property type="entry name" value="ligand_gated_channel"/>
    <property type="match status" value="1"/>
</dbReference>
<keyword evidence="4 10" id="KW-0812">Transmembrane</keyword>
<dbReference type="InterPro" id="IPR037066">
    <property type="entry name" value="Plug_dom_sf"/>
</dbReference>
<gene>
    <name evidence="16" type="ORF">C4520_12420</name>
</gene>
<keyword evidence="16" id="KW-0675">Receptor</keyword>
<feature type="region of interest" description="Disordered" evidence="12">
    <location>
        <begin position="23"/>
        <end position="62"/>
    </location>
</feature>
<comment type="similarity">
    <text evidence="10 11">Belongs to the TonB-dependent receptor family.</text>
</comment>
<evidence type="ECO:0000256" key="13">
    <source>
        <dbReference type="SAM" id="SignalP"/>
    </source>
</evidence>
<keyword evidence="5 13" id="KW-0732">Signal</keyword>
<evidence type="ECO:0000259" key="15">
    <source>
        <dbReference type="Pfam" id="PF07715"/>
    </source>
</evidence>
<evidence type="ECO:0000256" key="4">
    <source>
        <dbReference type="ARBA" id="ARBA00022692"/>
    </source>
</evidence>
<feature type="chain" id="PRO_5017410800" evidence="13">
    <location>
        <begin position="23"/>
        <end position="671"/>
    </location>
</feature>
<dbReference type="GO" id="GO:0006811">
    <property type="term" value="P:monoatomic ion transport"/>
    <property type="evidence" value="ECO:0007669"/>
    <property type="project" value="UniProtKB-KW"/>
</dbReference>
<evidence type="ECO:0000256" key="8">
    <source>
        <dbReference type="ARBA" id="ARBA00023136"/>
    </source>
</evidence>
<comment type="subcellular location">
    <subcellularLocation>
        <location evidence="1 10">Cell outer membrane</location>
        <topology evidence="1 10">Multi-pass membrane protein</topology>
    </subcellularLocation>
</comment>
<feature type="compositionally biased region" description="Polar residues" evidence="12">
    <location>
        <begin position="30"/>
        <end position="39"/>
    </location>
</feature>